<dbReference type="PANTHER" id="PTHR46910">
    <property type="entry name" value="TRANSCRIPTION FACTOR PDR1"/>
    <property type="match status" value="1"/>
</dbReference>
<dbReference type="Proteomes" id="UP001521184">
    <property type="component" value="Unassembled WGS sequence"/>
</dbReference>
<organism evidence="7 8">
    <name type="scientific">Diplodia intermedia</name>
    <dbReference type="NCBI Taxonomy" id="856260"/>
    <lineage>
        <taxon>Eukaryota</taxon>
        <taxon>Fungi</taxon>
        <taxon>Dikarya</taxon>
        <taxon>Ascomycota</taxon>
        <taxon>Pezizomycotina</taxon>
        <taxon>Dothideomycetes</taxon>
        <taxon>Dothideomycetes incertae sedis</taxon>
        <taxon>Botryosphaeriales</taxon>
        <taxon>Botryosphaeriaceae</taxon>
        <taxon>Diplodia</taxon>
    </lineage>
</organism>
<reference evidence="7 8" key="1">
    <citation type="journal article" date="2023" name="Plant Dis.">
        <title>First Report of Diplodia intermedia Causing Canker and Dieback Diseases on Apple Trees in Canada.</title>
        <authorList>
            <person name="Ellouze W."/>
            <person name="Ilyukhin E."/>
            <person name="Sulman M."/>
            <person name="Ali S."/>
        </authorList>
    </citation>
    <scope>NUCLEOTIDE SEQUENCE [LARGE SCALE GENOMIC DNA]</scope>
    <source>
        <strain evidence="7 8">M45-28</strain>
    </source>
</reference>
<sequence>MDSPLNNNIDANEPGGAASHEDTTASISRATVGESSTRHQPHRWRPRTKSVSNACERCRRRKIRCDGDAGPCSTCVRFCVACVRPPKLKDRMGLGAHRALATRIQQLEAQLAEMGDAHCSPLRGEHLWRNCTPASTPRPAQPSLHVDTTFDQQQRSFSWDFSASPDHYYSTEGSGGGGSSSTAFQHHHQPTNIPTIEISEYCGGGGGPSSSPAALLSPAPSLLFSANNSRCSTPDHQPYAITTPPIMGGGGDGSYLSPPDHGQKPSSLSRRSSISSLGPDQDFNSINLRFSPSFDDDEQQQPPPSPGGFGMVDRFRWRHSDHSTTPPTGGARSPEATKTTPTKSEAETLSGIFFDRIAPGRRPVGQAFYRKCLDLVYEFADDDDDDDADREDPDDVVRWWCLITPYYYSLRMARFYVFMTMAVGVRLRGRSGSGGGGGRSRMSTTTDGDDALLDSCFRLAMRQAESPSFWCEAGAVEAASLLGLFAESGEVAQVLQVPAPADRMDP</sequence>
<feature type="region of interest" description="Disordered" evidence="5">
    <location>
        <begin position="168"/>
        <end position="188"/>
    </location>
</feature>
<comment type="caution">
    <text evidence="7">The sequence shown here is derived from an EMBL/GenBank/DDBJ whole genome shotgun (WGS) entry which is preliminary data.</text>
</comment>
<dbReference type="InterPro" id="IPR001138">
    <property type="entry name" value="Zn2Cys6_DnaBD"/>
</dbReference>
<feature type="region of interest" description="Disordered" evidence="5">
    <location>
        <begin position="227"/>
        <end position="345"/>
    </location>
</feature>
<accession>A0ABR3SZW9</accession>
<feature type="region of interest" description="Disordered" evidence="5">
    <location>
        <begin position="29"/>
        <end position="48"/>
    </location>
</feature>
<name>A0ABR3SZW9_9PEZI</name>
<keyword evidence="2" id="KW-0479">Metal-binding</keyword>
<dbReference type="EMBL" id="JAKEKT020000177">
    <property type="protein sequence ID" value="KAL1632875.1"/>
    <property type="molecule type" value="Genomic_DNA"/>
</dbReference>
<feature type="region of interest" description="Disordered" evidence="5">
    <location>
        <begin position="1"/>
        <end position="24"/>
    </location>
</feature>
<feature type="compositionally biased region" description="Basic and acidic residues" evidence="5">
    <location>
        <begin position="313"/>
        <end position="322"/>
    </location>
</feature>
<dbReference type="SUPFAM" id="SSF57701">
    <property type="entry name" value="Zn2/Cys6 DNA-binding domain"/>
    <property type="match status" value="1"/>
</dbReference>
<feature type="compositionally biased region" description="Polar residues" evidence="5">
    <location>
        <begin position="1"/>
        <end position="10"/>
    </location>
</feature>
<keyword evidence="4" id="KW-0539">Nucleus</keyword>
<proteinExistence type="predicted"/>
<keyword evidence="8" id="KW-1185">Reference proteome</keyword>
<dbReference type="Pfam" id="PF00172">
    <property type="entry name" value="Zn_clus"/>
    <property type="match status" value="1"/>
</dbReference>
<evidence type="ECO:0000256" key="1">
    <source>
        <dbReference type="ARBA" id="ARBA00004123"/>
    </source>
</evidence>
<evidence type="ECO:0000256" key="3">
    <source>
        <dbReference type="ARBA" id="ARBA00023125"/>
    </source>
</evidence>
<feature type="compositionally biased region" description="Basic residues" evidence="5">
    <location>
        <begin position="39"/>
        <end position="48"/>
    </location>
</feature>
<evidence type="ECO:0000256" key="2">
    <source>
        <dbReference type="ARBA" id="ARBA00022723"/>
    </source>
</evidence>
<dbReference type="InterPro" id="IPR036864">
    <property type="entry name" value="Zn2-C6_fun-type_DNA-bd_sf"/>
</dbReference>
<dbReference type="SMART" id="SM00066">
    <property type="entry name" value="GAL4"/>
    <property type="match status" value="1"/>
</dbReference>
<evidence type="ECO:0000259" key="6">
    <source>
        <dbReference type="PROSITE" id="PS50048"/>
    </source>
</evidence>
<dbReference type="PROSITE" id="PS50048">
    <property type="entry name" value="ZN2_CY6_FUNGAL_2"/>
    <property type="match status" value="1"/>
</dbReference>
<dbReference type="CDD" id="cd00067">
    <property type="entry name" value="GAL4"/>
    <property type="match status" value="1"/>
</dbReference>
<evidence type="ECO:0000313" key="7">
    <source>
        <dbReference type="EMBL" id="KAL1632875.1"/>
    </source>
</evidence>
<feature type="compositionally biased region" description="Low complexity" evidence="5">
    <location>
        <begin position="266"/>
        <end position="277"/>
    </location>
</feature>
<dbReference type="InterPro" id="IPR050987">
    <property type="entry name" value="AtrR-like"/>
</dbReference>
<evidence type="ECO:0000256" key="5">
    <source>
        <dbReference type="SAM" id="MobiDB-lite"/>
    </source>
</evidence>
<gene>
    <name evidence="7" type="ORF">SLS58_011306</name>
</gene>
<feature type="domain" description="Zn(2)-C6 fungal-type" evidence="6">
    <location>
        <begin position="54"/>
        <end position="84"/>
    </location>
</feature>
<evidence type="ECO:0000313" key="8">
    <source>
        <dbReference type="Proteomes" id="UP001521184"/>
    </source>
</evidence>
<comment type="subcellular location">
    <subcellularLocation>
        <location evidence="1">Nucleus</location>
    </subcellularLocation>
</comment>
<dbReference type="PROSITE" id="PS00463">
    <property type="entry name" value="ZN2_CY6_FUNGAL_1"/>
    <property type="match status" value="1"/>
</dbReference>
<protein>
    <recommendedName>
        <fullName evidence="6">Zn(2)-C6 fungal-type domain-containing protein</fullName>
    </recommendedName>
</protein>
<keyword evidence="3" id="KW-0238">DNA-binding</keyword>
<dbReference type="Gene3D" id="4.10.240.10">
    <property type="entry name" value="Zn(2)-C6 fungal-type DNA-binding domain"/>
    <property type="match status" value="1"/>
</dbReference>
<evidence type="ECO:0000256" key="4">
    <source>
        <dbReference type="ARBA" id="ARBA00023242"/>
    </source>
</evidence>
<dbReference type="PANTHER" id="PTHR46910:SF3">
    <property type="entry name" value="HALOTOLERANCE PROTEIN 9-RELATED"/>
    <property type="match status" value="1"/>
</dbReference>